<dbReference type="OrthoDB" id="8527469at2"/>
<dbReference type="EMBL" id="PQSP01000002">
    <property type="protein sequence ID" value="RUS67426.1"/>
    <property type="molecule type" value="Genomic_DNA"/>
</dbReference>
<accession>A0A433SFF9</accession>
<evidence type="ECO:0000313" key="2">
    <source>
        <dbReference type="EMBL" id="RUS67426.1"/>
    </source>
</evidence>
<name>A0A433SFF9_9BURK</name>
<dbReference type="RefSeq" id="WP_126979446.1">
    <property type="nucleotide sequence ID" value="NZ_PQSP01000002.1"/>
</dbReference>
<dbReference type="InterPro" id="IPR022260">
    <property type="entry name" value="Integr_conj_element_PilL"/>
</dbReference>
<protein>
    <recommendedName>
        <fullName evidence="4">PilL protein</fullName>
    </recommendedName>
</protein>
<keyword evidence="3" id="KW-1185">Reference proteome</keyword>
<dbReference type="NCBIfam" id="TIGR03748">
    <property type="entry name" value="conj_PilL"/>
    <property type="match status" value="1"/>
</dbReference>
<gene>
    <name evidence="2" type="ORF">CUZ56_01371</name>
</gene>
<dbReference type="Proteomes" id="UP000286947">
    <property type="component" value="Unassembled WGS sequence"/>
</dbReference>
<organism evidence="2 3">
    <name type="scientific">Saezia sanguinis</name>
    <dbReference type="NCBI Taxonomy" id="1965230"/>
    <lineage>
        <taxon>Bacteria</taxon>
        <taxon>Pseudomonadati</taxon>
        <taxon>Pseudomonadota</taxon>
        <taxon>Betaproteobacteria</taxon>
        <taxon>Burkholderiales</taxon>
        <taxon>Saeziaceae</taxon>
        <taxon>Saezia</taxon>
    </lineage>
</organism>
<evidence type="ECO:0008006" key="4">
    <source>
        <dbReference type="Google" id="ProtNLM"/>
    </source>
</evidence>
<evidence type="ECO:0000256" key="1">
    <source>
        <dbReference type="SAM" id="SignalP"/>
    </source>
</evidence>
<dbReference type="AlphaFoldDB" id="A0A433SFF9"/>
<keyword evidence="1" id="KW-0732">Signal</keyword>
<dbReference type="PROSITE" id="PS51257">
    <property type="entry name" value="PROKAR_LIPOPROTEIN"/>
    <property type="match status" value="1"/>
</dbReference>
<reference evidence="2 3" key="1">
    <citation type="submission" date="2018-01" db="EMBL/GenBank/DDBJ databases">
        <title>Saezia sanguinis gen. nov., sp. nov., in the order Burkholderiales isolated from human blood.</title>
        <authorList>
            <person name="Medina-Pascual M.J."/>
            <person name="Valdezate S."/>
            <person name="Monzon S."/>
            <person name="Cuesta I."/>
            <person name="Carrasco G."/>
            <person name="Villalon P."/>
            <person name="Saez-Nieto J.A."/>
        </authorList>
    </citation>
    <scope>NUCLEOTIDE SEQUENCE [LARGE SCALE GENOMIC DNA]</scope>
    <source>
        <strain evidence="2 3">CNM695-12</strain>
    </source>
</reference>
<evidence type="ECO:0000313" key="3">
    <source>
        <dbReference type="Proteomes" id="UP000286947"/>
    </source>
</evidence>
<sequence precursor="true">MSLPKKSISTCFCVAVSALLLMTGGCTTYSGTKTTTKSIVQASAQPIPDTPVEVIRSGRYQLIEISPTQGQHDLLKQMIDARIPRISNQSPTVADAMRHVLADSGYHLCNGTESSTAFEQLPLPLVHSQIGPIRLADALSMLAGPAWVLEINEINREVCFKSLISHIEEAV</sequence>
<comment type="caution">
    <text evidence="2">The sequence shown here is derived from an EMBL/GenBank/DDBJ whole genome shotgun (WGS) entry which is preliminary data.</text>
</comment>
<feature type="signal peptide" evidence="1">
    <location>
        <begin position="1"/>
        <end position="28"/>
    </location>
</feature>
<proteinExistence type="predicted"/>
<feature type="chain" id="PRO_5018997543" description="PilL protein" evidence="1">
    <location>
        <begin position="29"/>
        <end position="171"/>
    </location>
</feature>